<dbReference type="InterPro" id="IPR036574">
    <property type="entry name" value="Scorpion_toxin-like_sf"/>
</dbReference>
<dbReference type="PANTHER" id="PTHR13645:SF0">
    <property type="entry name" value="DEFENSIN"/>
    <property type="match status" value="1"/>
</dbReference>
<reference evidence="11 12" key="1">
    <citation type="journal article" date="2023" name="Insect Mol. Biol.">
        <title>Genome sequencing provides insights into the evolution of gene families encoding plant cell wall-degrading enzymes in longhorned beetles.</title>
        <authorList>
            <person name="Shin N.R."/>
            <person name="Okamura Y."/>
            <person name="Kirsch R."/>
            <person name="Pauchet Y."/>
        </authorList>
    </citation>
    <scope>NUCLEOTIDE SEQUENCE [LARGE SCALE GENOMIC DNA]</scope>
    <source>
        <strain evidence="11">EAD_L_NR</strain>
    </source>
</reference>
<dbReference type="Gene3D" id="3.30.30.10">
    <property type="entry name" value="Knottin, scorpion toxin-like"/>
    <property type="match status" value="2"/>
</dbReference>
<proteinExistence type="predicted"/>
<keyword evidence="12" id="KW-1185">Reference proteome</keyword>
<dbReference type="InterPro" id="IPR001542">
    <property type="entry name" value="Defensin_invertebrate/fungal"/>
</dbReference>
<keyword evidence="3" id="KW-0929">Antimicrobial</keyword>
<dbReference type="AlphaFoldDB" id="A0AAV8WBH9"/>
<feature type="domain" description="Invertebrate defensins family profile" evidence="10">
    <location>
        <begin position="42"/>
        <end position="86"/>
    </location>
</feature>
<evidence type="ECO:0000256" key="1">
    <source>
        <dbReference type="ARBA" id="ARBA00004613"/>
    </source>
</evidence>
<evidence type="ECO:0000256" key="2">
    <source>
        <dbReference type="ARBA" id="ARBA00022525"/>
    </source>
</evidence>
<keyword evidence="2" id="KW-0964">Secreted</keyword>
<protein>
    <recommendedName>
        <fullName evidence="10">Invertebrate defensins family profile domain-containing protein</fullName>
    </recommendedName>
</protein>
<dbReference type="SUPFAM" id="SSF57095">
    <property type="entry name" value="Scorpion toxin-like"/>
    <property type="match status" value="2"/>
</dbReference>
<dbReference type="PROSITE" id="PS51378">
    <property type="entry name" value="INVERT_DEFENSINS"/>
    <property type="match status" value="2"/>
</dbReference>
<accession>A0AAV8WBH9</accession>
<dbReference type="PANTHER" id="PTHR13645">
    <property type="entry name" value="DEFENSIN"/>
    <property type="match status" value="1"/>
</dbReference>
<organism evidence="11 12">
    <name type="scientific">Exocentrus adspersus</name>
    <dbReference type="NCBI Taxonomy" id="1586481"/>
    <lineage>
        <taxon>Eukaryota</taxon>
        <taxon>Metazoa</taxon>
        <taxon>Ecdysozoa</taxon>
        <taxon>Arthropoda</taxon>
        <taxon>Hexapoda</taxon>
        <taxon>Insecta</taxon>
        <taxon>Pterygota</taxon>
        <taxon>Neoptera</taxon>
        <taxon>Endopterygota</taxon>
        <taxon>Coleoptera</taxon>
        <taxon>Polyphaga</taxon>
        <taxon>Cucujiformia</taxon>
        <taxon>Chrysomeloidea</taxon>
        <taxon>Cerambycidae</taxon>
        <taxon>Lamiinae</taxon>
        <taxon>Acanthocinini</taxon>
        <taxon>Exocentrus</taxon>
    </lineage>
</organism>
<dbReference type="Proteomes" id="UP001159042">
    <property type="component" value="Unassembled WGS sequence"/>
</dbReference>
<gene>
    <name evidence="11" type="ORF">NQ315_006786</name>
</gene>
<evidence type="ECO:0000259" key="10">
    <source>
        <dbReference type="PROSITE" id="PS51378"/>
    </source>
</evidence>
<dbReference type="EMBL" id="JANEYG010000003">
    <property type="protein sequence ID" value="KAJ8924010.1"/>
    <property type="molecule type" value="Genomic_DNA"/>
</dbReference>
<evidence type="ECO:0000313" key="11">
    <source>
        <dbReference type="EMBL" id="KAJ8924010.1"/>
    </source>
</evidence>
<keyword evidence="5" id="KW-0391">Immunity</keyword>
<keyword evidence="9" id="KW-0732">Signal</keyword>
<dbReference type="CDD" id="cd21806">
    <property type="entry name" value="DEFL_defensin-like"/>
    <property type="match status" value="1"/>
</dbReference>
<sequence>MKIYFGITFILSLIVLAVYSAPVDFEEEQEVQHTIGLARVKRFTCDVLSVEAKGVKLNDAACGVHCLFRGKTGGYCNGKPSSRARRFTCDVLSFEAGGIKLNDAACAVHCVLIGNAGGHCRESDKVCVCR</sequence>
<dbReference type="InterPro" id="IPR003614">
    <property type="entry name" value="Knottins"/>
</dbReference>
<dbReference type="GO" id="GO:0005615">
    <property type="term" value="C:extracellular space"/>
    <property type="evidence" value="ECO:0007669"/>
    <property type="project" value="TreeGrafter"/>
</dbReference>
<dbReference type="GO" id="GO:0045087">
    <property type="term" value="P:innate immune response"/>
    <property type="evidence" value="ECO:0007669"/>
    <property type="project" value="UniProtKB-KW"/>
</dbReference>
<keyword evidence="6" id="KW-0211">Defensin</keyword>
<dbReference type="GO" id="GO:0042742">
    <property type="term" value="P:defense response to bacterium"/>
    <property type="evidence" value="ECO:0007669"/>
    <property type="project" value="UniProtKB-KW"/>
</dbReference>
<evidence type="ECO:0000256" key="3">
    <source>
        <dbReference type="ARBA" id="ARBA00022529"/>
    </source>
</evidence>
<keyword evidence="4" id="KW-0399">Innate immunity</keyword>
<evidence type="ECO:0000256" key="9">
    <source>
        <dbReference type="SAM" id="SignalP"/>
    </source>
</evidence>
<comment type="subcellular location">
    <subcellularLocation>
        <location evidence="1">Secreted</location>
    </subcellularLocation>
</comment>
<evidence type="ECO:0000313" key="12">
    <source>
        <dbReference type="Proteomes" id="UP001159042"/>
    </source>
</evidence>
<name>A0AAV8WBH9_9CUCU</name>
<evidence type="ECO:0000256" key="6">
    <source>
        <dbReference type="ARBA" id="ARBA00022940"/>
    </source>
</evidence>
<feature type="chain" id="PRO_5043384311" description="Invertebrate defensins family profile domain-containing protein" evidence="9">
    <location>
        <begin position="21"/>
        <end position="130"/>
    </location>
</feature>
<evidence type="ECO:0000256" key="7">
    <source>
        <dbReference type="ARBA" id="ARBA00023022"/>
    </source>
</evidence>
<comment type="caution">
    <text evidence="11">The sequence shown here is derived from an EMBL/GenBank/DDBJ whole genome shotgun (WGS) entry which is preliminary data.</text>
</comment>
<dbReference type="GO" id="GO:0006959">
    <property type="term" value="P:humoral immune response"/>
    <property type="evidence" value="ECO:0007669"/>
    <property type="project" value="TreeGrafter"/>
</dbReference>
<feature type="signal peptide" evidence="9">
    <location>
        <begin position="1"/>
        <end position="20"/>
    </location>
</feature>
<dbReference type="Pfam" id="PF01097">
    <property type="entry name" value="Defensin_2"/>
    <property type="match status" value="2"/>
</dbReference>
<evidence type="ECO:0000256" key="4">
    <source>
        <dbReference type="ARBA" id="ARBA00022588"/>
    </source>
</evidence>
<keyword evidence="7" id="KW-0044">Antibiotic</keyword>
<evidence type="ECO:0000256" key="5">
    <source>
        <dbReference type="ARBA" id="ARBA00022859"/>
    </source>
</evidence>
<feature type="domain" description="Invertebrate defensins family profile" evidence="10">
    <location>
        <begin position="86"/>
        <end position="130"/>
    </location>
</feature>
<dbReference type="SMART" id="SM00505">
    <property type="entry name" value="Knot1"/>
    <property type="match status" value="2"/>
</dbReference>
<evidence type="ECO:0000256" key="8">
    <source>
        <dbReference type="ARBA" id="ARBA00023157"/>
    </source>
</evidence>
<keyword evidence="8" id="KW-1015">Disulfide bond</keyword>